<dbReference type="AlphaFoldDB" id="A0AAU7W727"/>
<name>A0AAU7W727_9MICO</name>
<proteinExistence type="predicted"/>
<sequence>MGLRIGHGARSARWPGRRRITTALVMGACALVLAGCAPLSQTMTDAAAQGRSAVETASLALELEQHGRALFGVSATAFDDAERELSDAARTVSEADVATDEERTLRAETRDAIRAGLDAVDAARESMQGLVDADAAADALEAASARLNALVQAGEG</sequence>
<accession>A0AAU7W727</accession>
<dbReference type="RefSeq" id="WP_350348292.1">
    <property type="nucleotide sequence ID" value="NZ_CP158374.1"/>
</dbReference>
<evidence type="ECO:0008006" key="2">
    <source>
        <dbReference type="Google" id="ProtNLM"/>
    </source>
</evidence>
<dbReference type="EMBL" id="CP158374">
    <property type="protein sequence ID" value="XBX82271.1"/>
    <property type="molecule type" value="Genomic_DNA"/>
</dbReference>
<reference evidence="1" key="1">
    <citation type="submission" date="2024-05" db="EMBL/GenBank/DDBJ databases">
        <authorList>
            <person name="Yu L."/>
        </authorList>
    </citation>
    <scope>NUCLEOTIDE SEQUENCE</scope>
    <source>
        <strain evidence="1">G08B096</strain>
    </source>
</reference>
<organism evidence="1">
    <name type="scientific">Agromyces sp. G08B096</name>
    <dbReference type="NCBI Taxonomy" id="3156399"/>
    <lineage>
        <taxon>Bacteria</taxon>
        <taxon>Bacillati</taxon>
        <taxon>Actinomycetota</taxon>
        <taxon>Actinomycetes</taxon>
        <taxon>Micrococcales</taxon>
        <taxon>Microbacteriaceae</taxon>
        <taxon>Agromyces</taxon>
    </lineage>
</organism>
<protein>
    <recommendedName>
        <fullName evidence="2">DUF4398 domain-containing protein</fullName>
    </recommendedName>
</protein>
<gene>
    <name evidence="1" type="ORF">ABIQ69_16920</name>
</gene>
<evidence type="ECO:0000313" key="1">
    <source>
        <dbReference type="EMBL" id="XBX82271.1"/>
    </source>
</evidence>